<evidence type="ECO:0000256" key="3">
    <source>
        <dbReference type="RuleBase" id="RU003682"/>
    </source>
</evidence>
<dbReference type="PROSITE" id="PS51471">
    <property type="entry name" value="FE2OG_OXY"/>
    <property type="match status" value="1"/>
</dbReference>
<keyword evidence="3" id="KW-0560">Oxidoreductase</keyword>
<dbReference type="Pfam" id="PF14226">
    <property type="entry name" value="DIOX_N"/>
    <property type="match status" value="1"/>
</dbReference>
<dbReference type="Pfam" id="PF03171">
    <property type="entry name" value="2OG-FeII_Oxy"/>
    <property type="match status" value="1"/>
</dbReference>
<dbReference type="Gene3D" id="2.60.120.330">
    <property type="entry name" value="B-lactam Antibiotic, Isopenicillin N Synthase, Chain"/>
    <property type="match status" value="1"/>
</dbReference>
<dbReference type="GO" id="GO:0016491">
    <property type="term" value="F:oxidoreductase activity"/>
    <property type="evidence" value="ECO:0007669"/>
    <property type="project" value="UniProtKB-KW"/>
</dbReference>
<dbReference type="InterPro" id="IPR027443">
    <property type="entry name" value="IPNS-like_sf"/>
</dbReference>
<feature type="domain" description="Fe2OG dioxygenase" evidence="4">
    <location>
        <begin position="186"/>
        <end position="296"/>
    </location>
</feature>
<protein>
    <submittedName>
        <fullName evidence="5">Isopenicillin N synthase family oxygenase</fullName>
    </submittedName>
</protein>
<keyword evidence="3" id="KW-0408">Iron</keyword>
<dbReference type="RefSeq" id="WP_006371611.1">
    <property type="nucleotide sequence ID" value="NZ_JAAXPC010000008.1"/>
</dbReference>
<dbReference type="InterPro" id="IPR050231">
    <property type="entry name" value="Iron_ascorbate_oxido_reductase"/>
</dbReference>
<evidence type="ECO:0000313" key="6">
    <source>
        <dbReference type="Proteomes" id="UP000563898"/>
    </source>
</evidence>
<dbReference type="AlphaFoldDB" id="A0A846WR85"/>
<evidence type="ECO:0000256" key="1">
    <source>
        <dbReference type="ARBA" id="ARBA00004792"/>
    </source>
</evidence>
<comment type="similarity">
    <text evidence="3">Belongs to the iron/ascorbate-dependent oxidoreductase family.</text>
</comment>
<dbReference type="Proteomes" id="UP000563898">
    <property type="component" value="Unassembled WGS sequence"/>
</dbReference>
<comment type="pathway">
    <text evidence="1">Antibiotic biosynthesis.</text>
</comment>
<proteinExistence type="inferred from homology"/>
<dbReference type="InterPro" id="IPR026992">
    <property type="entry name" value="DIOX_N"/>
</dbReference>
<dbReference type="InterPro" id="IPR005123">
    <property type="entry name" value="Oxoglu/Fe-dep_dioxygenase_dom"/>
</dbReference>
<keyword evidence="3" id="KW-0479">Metal-binding</keyword>
<dbReference type="GO" id="GO:0017000">
    <property type="term" value="P:antibiotic biosynthetic process"/>
    <property type="evidence" value="ECO:0007669"/>
    <property type="project" value="UniProtKB-KW"/>
</dbReference>
<dbReference type="SUPFAM" id="SSF51197">
    <property type="entry name" value="Clavaminate synthase-like"/>
    <property type="match status" value="1"/>
</dbReference>
<evidence type="ECO:0000313" key="5">
    <source>
        <dbReference type="EMBL" id="NKY02831.1"/>
    </source>
</evidence>
<keyword evidence="2" id="KW-0045">Antibiotic biosynthesis</keyword>
<accession>A0A846WR85</accession>
<organism evidence="5 6">
    <name type="scientific">Gordonia polyisoprenivorans</name>
    <dbReference type="NCBI Taxonomy" id="84595"/>
    <lineage>
        <taxon>Bacteria</taxon>
        <taxon>Bacillati</taxon>
        <taxon>Actinomycetota</taxon>
        <taxon>Actinomycetes</taxon>
        <taxon>Mycobacteriales</taxon>
        <taxon>Gordoniaceae</taxon>
        <taxon>Gordonia</taxon>
    </lineage>
</organism>
<dbReference type="EMBL" id="JAAXPC010000008">
    <property type="protein sequence ID" value="NKY02831.1"/>
    <property type="molecule type" value="Genomic_DNA"/>
</dbReference>
<dbReference type="PANTHER" id="PTHR47990">
    <property type="entry name" value="2-OXOGLUTARATE (2OG) AND FE(II)-DEPENDENT OXYGENASE SUPERFAMILY PROTEIN-RELATED"/>
    <property type="match status" value="1"/>
</dbReference>
<evidence type="ECO:0000259" key="4">
    <source>
        <dbReference type="PROSITE" id="PS51471"/>
    </source>
</evidence>
<evidence type="ECO:0000256" key="2">
    <source>
        <dbReference type="ARBA" id="ARBA00023194"/>
    </source>
</evidence>
<reference evidence="5 6" key="1">
    <citation type="submission" date="2020-04" db="EMBL/GenBank/DDBJ databases">
        <title>MicrobeNet Type strains.</title>
        <authorList>
            <person name="Nicholson A.C."/>
        </authorList>
    </citation>
    <scope>NUCLEOTIDE SEQUENCE [LARGE SCALE GENOMIC DNA]</scope>
    <source>
        <strain evidence="5 6">ATCC BAA-14</strain>
    </source>
</reference>
<dbReference type="GO" id="GO:0046872">
    <property type="term" value="F:metal ion binding"/>
    <property type="evidence" value="ECO:0007669"/>
    <property type="project" value="UniProtKB-KW"/>
</dbReference>
<sequence length="334" mass="35871">MTAANPRTANPQTASPILTVDLQQWRQGGDAAAQVCAAVDESLQKAGFLLVTGHGIDPFLPAALRAAAREFFALPAEVKAQYAVGVGGRGWIGPGLEANGYAEGTETPPDLKETYNSGAQTPVGIPEVDDYWFAPDVWPTETPRLRELFTAWTSQMKALSDDLLALMAEALGKAGEDNPFRNLAGNATWTSNINHYPPMTVVGDPEPGQFRIGPHTDFGTVTVLDREPGAGGLQVYSDESGWADAPYDPTALTINIGDLLEYWSGGRWPAGRHRVLPPQPESPEEDLVSLIFFYELDHDAVVTPLAPPVGRVSGRPDVIAGEFIKERLDAITLG</sequence>
<dbReference type="InterPro" id="IPR044861">
    <property type="entry name" value="IPNS-like_FE2OG_OXY"/>
</dbReference>
<name>A0A846WR85_9ACTN</name>
<gene>
    <name evidence="5" type="ORF">HGA05_14755</name>
</gene>
<comment type="caution">
    <text evidence="5">The sequence shown here is derived from an EMBL/GenBank/DDBJ whole genome shotgun (WGS) entry which is preliminary data.</text>
</comment>